<feature type="transmembrane region" description="Helical" evidence="1">
    <location>
        <begin position="243"/>
        <end position="263"/>
    </location>
</feature>
<keyword evidence="3" id="KW-1185">Reference proteome</keyword>
<evidence type="ECO:0000313" key="2">
    <source>
        <dbReference type="EMBL" id="GGM21242.1"/>
    </source>
</evidence>
<evidence type="ECO:0000313" key="3">
    <source>
        <dbReference type="Proteomes" id="UP000655589"/>
    </source>
</evidence>
<comment type="caution">
    <text evidence="2">The sequence shown here is derived from an EMBL/GenBank/DDBJ whole genome shotgun (WGS) entry which is preliminary data.</text>
</comment>
<proteinExistence type="predicted"/>
<accession>A0A8H9L2Q2</accession>
<reference evidence="2" key="2">
    <citation type="submission" date="2020-09" db="EMBL/GenBank/DDBJ databases">
        <authorList>
            <person name="Sun Q."/>
            <person name="Ohkuma M."/>
        </authorList>
    </citation>
    <scope>NUCLEOTIDE SEQUENCE</scope>
    <source>
        <strain evidence="2">JCM 3051</strain>
    </source>
</reference>
<keyword evidence="1" id="KW-1133">Transmembrane helix</keyword>
<gene>
    <name evidence="2" type="ORF">GCM10010102_16200</name>
</gene>
<dbReference type="EMBL" id="BMPT01000005">
    <property type="protein sequence ID" value="GGM21242.1"/>
    <property type="molecule type" value="Genomic_DNA"/>
</dbReference>
<feature type="transmembrane region" description="Helical" evidence="1">
    <location>
        <begin position="110"/>
        <end position="133"/>
    </location>
</feature>
<sequence>MRPGQVTAVHLARTTAAELSKLRTLPAVGLTAAATVVAGGTVAALAASSAVAGGASPTAAGVVTEVVRFVQAGMVLVGVLPVAHESAGTQLRTTFAAVPRRAVLVAAKTLAALVALVFTAAGTVCAMVGGAVVGSAMAATAPAWGVPGETEPRWAGPGAVVVSGEDLGRLAGAAVFLVLVGVLAHAVALLLRELVPALVTTLGLVLIVSPLLGSLTEHARWLPDRAAALLWAPADPVLGPADGALVATAWVLVVGASGGIRLLSSDAAG</sequence>
<feature type="transmembrane region" description="Helical" evidence="1">
    <location>
        <begin position="198"/>
        <end position="215"/>
    </location>
</feature>
<evidence type="ECO:0000256" key="1">
    <source>
        <dbReference type="SAM" id="Phobius"/>
    </source>
</evidence>
<feature type="transmembrane region" description="Helical" evidence="1">
    <location>
        <begin position="170"/>
        <end position="191"/>
    </location>
</feature>
<dbReference type="AlphaFoldDB" id="A0A8H9L2Q2"/>
<reference evidence="2" key="1">
    <citation type="journal article" date="2014" name="Int. J. Syst. Evol. Microbiol.">
        <title>Complete genome sequence of Corynebacterium casei LMG S-19264T (=DSM 44701T), isolated from a smear-ripened cheese.</title>
        <authorList>
            <consortium name="US DOE Joint Genome Institute (JGI-PGF)"/>
            <person name="Walter F."/>
            <person name="Albersmeier A."/>
            <person name="Kalinowski J."/>
            <person name="Ruckert C."/>
        </authorList>
    </citation>
    <scope>NUCLEOTIDE SEQUENCE</scope>
    <source>
        <strain evidence="2">JCM 3051</strain>
    </source>
</reference>
<name>A0A8H9L2Q2_9MICO</name>
<dbReference type="Proteomes" id="UP000655589">
    <property type="component" value="Unassembled WGS sequence"/>
</dbReference>
<organism evidence="2 3">
    <name type="scientific">Promicromonospora citrea</name>
    <dbReference type="NCBI Taxonomy" id="43677"/>
    <lineage>
        <taxon>Bacteria</taxon>
        <taxon>Bacillati</taxon>
        <taxon>Actinomycetota</taxon>
        <taxon>Actinomycetes</taxon>
        <taxon>Micrococcales</taxon>
        <taxon>Promicromonosporaceae</taxon>
        <taxon>Promicromonospora</taxon>
    </lineage>
</organism>
<evidence type="ECO:0008006" key="4">
    <source>
        <dbReference type="Google" id="ProtNLM"/>
    </source>
</evidence>
<keyword evidence="1" id="KW-0472">Membrane</keyword>
<protein>
    <recommendedName>
        <fullName evidence="4">ABC-2 type transport system permease protein</fullName>
    </recommendedName>
</protein>
<dbReference type="RefSeq" id="WP_171105141.1">
    <property type="nucleotide sequence ID" value="NZ_BMPT01000005.1"/>
</dbReference>
<keyword evidence="1" id="KW-0812">Transmembrane</keyword>